<evidence type="ECO:0000259" key="7">
    <source>
        <dbReference type="PROSITE" id="PS50850"/>
    </source>
</evidence>
<dbReference type="Pfam" id="PF07690">
    <property type="entry name" value="MFS_1"/>
    <property type="match status" value="1"/>
</dbReference>
<dbReference type="OMA" id="SQVNWTV"/>
<keyword evidence="3 6" id="KW-1133">Transmembrane helix</keyword>
<feature type="transmembrane region" description="Helical" evidence="6">
    <location>
        <begin position="497"/>
        <end position="518"/>
    </location>
</feature>
<dbReference type="OrthoDB" id="2585655at2759"/>
<dbReference type="STRING" id="5539.A0A3E2GWC3"/>
<dbReference type="PANTHER" id="PTHR23502">
    <property type="entry name" value="MAJOR FACILITATOR SUPERFAMILY"/>
    <property type="match status" value="1"/>
</dbReference>
<feature type="transmembrane region" description="Helical" evidence="6">
    <location>
        <begin position="405"/>
        <end position="425"/>
    </location>
</feature>
<feature type="non-terminal residue" evidence="8">
    <location>
        <position position="1"/>
    </location>
</feature>
<feature type="transmembrane region" description="Helical" evidence="6">
    <location>
        <begin position="122"/>
        <end position="141"/>
    </location>
</feature>
<feature type="transmembrane region" description="Helical" evidence="6">
    <location>
        <begin position="183"/>
        <end position="205"/>
    </location>
</feature>
<evidence type="ECO:0000256" key="1">
    <source>
        <dbReference type="ARBA" id="ARBA00004141"/>
    </source>
</evidence>
<reference evidence="8 9" key="1">
    <citation type="submission" date="2018-05" db="EMBL/GenBank/DDBJ databases">
        <title>Draft genome sequence of Scytalidium lignicola DSM 105466, a ubiquitous saprotrophic fungus.</title>
        <authorList>
            <person name="Buettner E."/>
            <person name="Gebauer A.M."/>
            <person name="Hofrichter M."/>
            <person name="Liers C."/>
            <person name="Kellner H."/>
        </authorList>
    </citation>
    <scope>NUCLEOTIDE SEQUENCE [LARGE SCALE GENOMIC DNA]</scope>
    <source>
        <strain evidence="8 9">DSM 105466</strain>
    </source>
</reference>
<keyword evidence="9" id="KW-1185">Reference proteome</keyword>
<dbReference type="InterPro" id="IPR036259">
    <property type="entry name" value="MFS_trans_sf"/>
</dbReference>
<accession>A0A3E2GWC3</accession>
<feature type="non-terminal residue" evidence="8">
    <location>
        <position position="565"/>
    </location>
</feature>
<evidence type="ECO:0000313" key="9">
    <source>
        <dbReference type="Proteomes" id="UP000258309"/>
    </source>
</evidence>
<feature type="compositionally biased region" description="Polar residues" evidence="5">
    <location>
        <begin position="544"/>
        <end position="559"/>
    </location>
</feature>
<comment type="caution">
    <text evidence="8">The sequence shown here is derived from an EMBL/GenBank/DDBJ whole genome shotgun (WGS) entry which is preliminary data.</text>
</comment>
<feature type="transmembrane region" description="Helical" evidence="6">
    <location>
        <begin position="321"/>
        <end position="342"/>
    </location>
</feature>
<feature type="domain" description="Major facilitator superfamily (MFS) profile" evidence="7">
    <location>
        <begin position="57"/>
        <end position="522"/>
    </location>
</feature>
<evidence type="ECO:0000256" key="2">
    <source>
        <dbReference type="ARBA" id="ARBA00022692"/>
    </source>
</evidence>
<dbReference type="PANTHER" id="PTHR23502:SF139">
    <property type="entry name" value="MAJOR FACILITATOR SUPERFAMILY (MFS) PROFILE DOMAIN-CONTAINING PROTEIN-RELATED"/>
    <property type="match status" value="1"/>
</dbReference>
<dbReference type="InterPro" id="IPR020846">
    <property type="entry name" value="MFS_dom"/>
</dbReference>
<sequence>MNTETGVFSTVVKTGDHIKETVLDASRLDPTGRPLVPTPTNDKYDPLNWSATHKSICIFIVVYSYFMLTYFTTAPIPSFAFLQEQLNINYSQVSWSFAIPCLGLAIGPLLAGALADTYGRRPILIVSTAIAVVATGCTALKNIKFGGYMAARFFQGLGAGPSANIGLVIINDISWEHERGLRVGMWTIAANCGTVLGGVFGGLLADAGEWVAYHVTILFAVLLILQCLLLPETLYPRAAVILAERSSLSQDESSGSILEFGIPRTKQLSYFFPMGVPVVTVKQPTMASAISMPQRKAINIRKVPGVAHPKPWTTIVEFVHLLKYPTIVVSIVCYCFFQYWWIVSIMTLVPDAYVNDSPRVQGLLLIGLLIGLLAAEIVCSGNLSDKLVVYLTKKNGGERVPEMRLWLGLPAAIVSSLGLVLWGLSVDKNWHWMAGQVAFFLYAIGLQTGNTVLSAYIVDNYPDYANEVITFYSVIINLSAFINPWFIFYWVEYSGYTWTFAAQCIICAFGLIPVYLLLQKYGAKLRSSRPLYLKRIDGLEPLSSSQKGNGLENGTSNGLTVEEKV</sequence>
<keyword evidence="4 6" id="KW-0472">Membrane</keyword>
<name>A0A3E2GWC3_SCYLI</name>
<keyword evidence="2 6" id="KW-0812">Transmembrane</keyword>
<dbReference type="PROSITE" id="PS50850">
    <property type="entry name" value="MFS"/>
    <property type="match status" value="1"/>
</dbReference>
<dbReference type="EMBL" id="NCSJ02000370">
    <property type="protein sequence ID" value="RFU25053.1"/>
    <property type="molecule type" value="Genomic_DNA"/>
</dbReference>
<evidence type="ECO:0000256" key="5">
    <source>
        <dbReference type="SAM" id="MobiDB-lite"/>
    </source>
</evidence>
<comment type="subcellular location">
    <subcellularLocation>
        <location evidence="1">Membrane</location>
        <topology evidence="1">Multi-pass membrane protein</topology>
    </subcellularLocation>
</comment>
<dbReference type="AlphaFoldDB" id="A0A3E2GWC3"/>
<dbReference type="InterPro" id="IPR011701">
    <property type="entry name" value="MFS"/>
</dbReference>
<feature type="transmembrane region" description="Helical" evidence="6">
    <location>
        <begin position="211"/>
        <end position="230"/>
    </location>
</feature>
<proteinExistence type="predicted"/>
<dbReference type="GO" id="GO:0022857">
    <property type="term" value="F:transmembrane transporter activity"/>
    <property type="evidence" value="ECO:0007669"/>
    <property type="project" value="InterPro"/>
</dbReference>
<evidence type="ECO:0000256" key="6">
    <source>
        <dbReference type="SAM" id="Phobius"/>
    </source>
</evidence>
<organism evidence="8 9">
    <name type="scientific">Scytalidium lignicola</name>
    <name type="common">Hyphomycete</name>
    <dbReference type="NCBI Taxonomy" id="5539"/>
    <lineage>
        <taxon>Eukaryota</taxon>
        <taxon>Fungi</taxon>
        <taxon>Dikarya</taxon>
        <taxon>Ascomycota</taxon>
        <taxon>Pezizomycotina</taxon>
        <taxon>Leotiomycetes</taxon>
        <taxon>Leotiomycetes incertae sedis</taxon>
        <taxon>Scytalidium</taxon>
    </lineage>
</organism>
<dbReference type="GO" id="GO:0005886">
    <property type="term" value="C:plasma membrane"/>
    <property type="evidence" value="ECO:0007669"/>
    <property type="project" value="TreeGrafter"/>
</dbReference>
<feature type="transmembrane region" description="Helical" evidence="6">
    <location>
        <begin position="56"/>
        <end position="73"/>
    </location>
</feature>
<feature type="transmembrane region" description="Helical" evidence="6">
    <location>
        <begin position="470"/>
        <end position="491"/>
    </location>
</feature>
<feature type="transmembrane region" description="Helical" evidence="6">
    <location>
        <begin position="153"/>
        <end position="171"/>
    </location>
</feature>
<feature type="transmembrane region" description="Helical" evidence="6">
    <location>
        <begin position="93"/>
        <end position="115"/>
    </location>
</feature>
<feature type="transmembrane region" description="Helical" evidence="6">
    <location>
        <begin position="362"/>
        <end position="384"/>
    </location>
</feature>
<feature type="transmembrane region" description="Helical" evidence="6">
    <location>
        <begin position="437"/>
        <end position="458"/>
    </location>
</feature>
<feature type="region of interest" description="Disordered" evidence="5">
    <location>
        <begin position="544"/>
        <end position="565"/>
    </location>
</feature>
<protein>
    <recommendedName>
        <fullName evidence="7">Major facilitator superfamily (MFS) profile domain-containing protein</fullName>
    </recommendedName>
</protein>
<dbReference type="Gene3D" id="1.20.1250.20">
    <property type="entry name" value="MFS general substrate transporter like domains"/>
    <property type="match status" value="1"/>
</dbReference>
<dbReference type="SUPFAM" id="SSF103473">
    <property type="entry name" value="MFS general substrate transporter"/>
    <property type="match status" value="1"/>
</dbReference>
<evidence type="ECO:0000313" key="8">
    <source>
        <dbReference type="EMBL" id="RFU25053.1"/>
    </source>
</evidence>
<dbReference type="Proteomes" id="UP000258309">
    <property type="component" value="Unassembled WGS sequence"/>
</dbReference>
<gene>
    <name evidence="8" type="ORF">B7463_g11286</name>
</gene>
<evidence type="ECO:0000256" key="4">
    <source>
        <dbReference type="ARBA" id="ARBA00023136"/>
    </source>
</evidence>
<evidence type="ECO:0000256" key="3">
    <source>
        <dbReference type="ARBA" id="ARBA00022989"/>
    </source>
</evidence>